<gene>
    <name evidence="1" type="ORF">VALFYP47_00894</name>
</gene>
<protein>
    <submittedName>
        <fullName evidence="1">Uncharacterized protein</fullName>
    </submittedName>
</protein>
<evidence type="ECO:0000313" key="1">
    <source>
        <dbReference type="EMBL" id="VYT80977.1"/>
    </source>
</evidence>
<dbReference type="EMBL" id="CACRUN010000008">
    <property type="protein sequence ID" value="VYT80977.1"/>
    <property type="molecule type" value="Genomic_DNA"/>
</dbReference>
<organism evidence="1">
    <name type="scientific">Veillonella atypica</name>
    <dbReference type="NCBI Taxonomy" id="39777"/>
    <lineage>
        <taxon>Bacteria</taxon>
        <taxon>Bacillati</taxon>
        <taxon>Bacillota</taxon>
        <taxon>Negativicutes</taxon>
        <taxon>Veillonellales</taxon>
        <taxon>Veillonellaceae</taxon>
        <taxon>Veillonella</taxon>
    </lineage>
</organism>
<dbReference type="RefSeq" id="WP_156717794.1">
    <property type="nucleotide sequence ID" value="NZ_CACRUN010000008.1"/>
</dbReference>
<name>A0A6N2ZS26_9FIRM</name>
<sequence length="68" mass="7786">MKRGRPKKVCSHSFGPSKSGALWVKDSCPKRKTSIKLFKGKTTGTIYWLKKEECKDCPAYNPVRVQNR</sequence>
<accession>A0A6N2ZS26</accession>
<dbReference type="AlphaFoldDB" id="A0A6N2ZS26"/>
<proteinExistence type="predicted"/>
<reference evidence="1" key="1">
    <citation type="submission" date="2019-11" db="EMBL/GenBank/DDBJ databases">
        <authorList>
            <person name="Feng L."/>
        </authorList>
    </citation>
    <scope>NUCLEOTIDE SEQUENCE</scope>
    <source>
        <strain evidence="1">VatypicaLFYP47</strain>
    </source>
</reference>